<comment type="caution">
    <text evidence="2">The sequence shown here is derived from an EMBL/GenBank/DDBJ whole genome shotgun (WGS) entry which is preliminary data.</text>
</comment>
<evidence type="ECO:0000313" key="2">
    <source>
        <dbReference type="EMBL" id="PEN93481.1"/>
    </source>
</evidence>
<proteinExistence type="predicted"/>
<feature type="transmembrane region" description="Helical" evidence="1">
    <location>
        <begin position="119"/>
        <end position="137"/>
    </location>
</feature>
<organism evidence="2 3">
    <name type="scientific">Bacillus cereus</name>
    <dbReference type="NCBI Taxonomy" id="1396"/>
    <lineage>
        <taxon>Bacteria</taxon>
        <taxon>Bacillati</taxon>
        <taxon>Bacillota</taxon>
        <taxon>Bacilli</taxon>
        <taxon>Bacillales</taxon>
        <taxon>Bacillaceae</taxon>
        <taxon>Bacillus</taxon>
        <taxon>Bacillus cereus group</taxon>
    </lineage>
</organism>
<dbReference type="Proteomes" id="UP000220691">
    <property type="component" value="Unassembled WGS sequence"/>
</dbReference>
<accession>A0A9X6YLH7</accession>
<feature type="transmembrane region" description="Helical" evidence="1">
    <location>
        <begin position="149"/>
        <end position="171"/>
    </location>
</feature>
<dbReference type="Pfam" id="PF01944">
    <property type="entry name" value="SpoIIM"/>
    <property type="match status" value="1"/>
</dbReference>
<sequence>MKTTETISFYKHLWFNYSRKIIFISLVFMSACIWGAIFQGRQDAFPPNPPDYTWLHYFSHNTSQSLFCIFVGLLTYGIGSIILLIMNATLIGIILQVSIQNDLGITIFTAFLPHGVFEVPAMILTCLYPYILWNFIIKSIKYRRIHYKLLKLEIIPIPVLIILLLFIAAIMESTFGI</sequence>
<dbReference type="EMBL" id="NUAN01000118">
    <property type="protein sequence ID" value="PEN93481.1"/>
    <property type="molecule type" value="Genomic_DNA"/>
</dbReference>
<keyword evidence="1" id="KW-1133">Transmembrane helix</keyword>
<dbReference type="InterPro" id="IPR002798">
    <property type="entry name" value="SpoIIM-like"/>
</dbReference>
<evidence type="ECO:0000256" key="1">
    <source>
        <dbReference type="SAM" id="Phobius"/>
    </source>
</evidence>
<evidence type="ECO:0000313" key="3">
    <source>
        <dbReference type="Proteomes" id="UP000220691"/>
    </source>
</evidence>
<keyword evidence="1" id="KW-0812">Transmembrane</keyword>
<feature type="transmembrane region" description="Helical" evidence="1">
    <location>
        <begin position="57"/>
        <end position="74"/>
    </location>
</feature>
<feature type="transmembrane region" description="Helical" evidence="1">
    <location>
        <begin position="81"/>
        <end position="99"/>
    </location>
</feature>
<feature type="transmembrane region" description="Helical" evidence="1">
    <location>
        <begin position="21"/>
        <end position="37"/>
    </location>
</feature>
<gene>
    <name evidence="2" type="ORF">CN553_18575</name>
</gene>
<dbReference type="AlphaFoldDB" id="A0A9X6YLH7"/>
<dbReference type="RefSeq" id="WP_098127123.1">
    <property type="nucleotide sequence ID" value="NZ_NUAN01000118.1"/>
</dbReference>
<dbReference type="PROSITE" id="PS51257">
    <property type="entry name" value="PROKAR_LIPOPROTEIN"/>
    <property type="match status" value="1"/>
</dbReference>
<reference evidence="2 3" key="1">
    <citation type="submission" date="2017-09" db="EMBL/GenBank/DDBJ databases">
        <title>Large-scale bioinformatics analysis of Bacillus genomes uncovers conserved roles of natural products in bacterial physiology.</title>
        <authorList>
            <consortium name="Agbiome Team Llc"/>
            <person name="Bleich R.M."/>
            <person name="Kirk G.J."/>
            <person name="Santa Maria K.C."/>
            <person name="Allen S.E."/>
            <person name="Farag S."/>
            <person name="Shank E.A."/>
            <person name="Bowers A."/>
        </authorList>
    </citation>
    <scope>NUCLEOTIDE SEQUENCE [LARGE SCALE GENOMIC DNA]</scope>
    <source>
        <strain evidence="2 3">AFS027647</strain>
    </source>
</reference>
<protein>
    <submittedName>
        <fullName evidence="2">Peptide antibiotic secretion accessory protein</fullName>
    </submittedName>
</protein>
<name>A0A9X6YLH7_BACCE</name>
<keyword evidence="1" id="KW-0472">Membrane</keyword>